<dbReference type="GO" id="GO:0008104">
    <property type="term" value="P:intracellular protein localization"/>
    <property type="evidence" value="ECO:0007669"/>
    <property type="project" value="TreeGrafter"/>
</dbReference>
<dbReference type="Pfam" id="PF08700">
    <property type="entry name" value="VPS51_Exo84_N"/>
    <property type="match status" value="1"/>
</dbReference>
<dbReference type="Gene3D" id="1.20.58.1210">
    <property type="entry name" value="Exo84p, N-terminal helical domain"/>
    <property type="match status" value="1"/>
</dbReference>
<comment type="similarity">
    <text evidence="1">Belongs to the EXO84 family.</text>
</comment>
<accession>A0A2Z6NLH9</accession>
<dbReference type="EMBL" id="DF974109">
    <property type="protein sequence ID" value="GAU45254.1"/>
    <property type="molecule type" value="Genomic_DNA"/>
</dbReference>
<feature type="compositionally biased region" description="Basic and acidic residues" evidence="4">
    <location>
        <begin position="545"/>
        <end position="566"/>
    </location>
</feature>
<evidence type="ECO:0000313" key="6">
    <source>
        <dbReference type="EMBL" id="GAU45254.1"/>
    </source>
</evidence>
<dbReference type="InterPro" id="IPR033961">
    <property type="entry name" value="Exo84"/>
</dbReference>
<keyword evidence="7" id="KW-1185">Reference proteome</keyword>
<dbReference type="InterPro" id="IPR042561">
    <property type="entry name" value="Exo84_C_1"/>
</dbReference>
<evidence type="ECO:0000256" key="1">
    <source>
        <dbReference type="ARBA" id="ARBA00007210"/>
    </source>
</evidence>
<feature type="compositionally biased region" description="Polar residues" evidence="4">
    <location>
        <begin position="9"/>
        <end position="23"/>
    </location>
</feature>
<gene>
    <name evidence="6" type="ORF">TSUD_291380</name>
</gene>
<dbReference type="InterPro" id="IPR042560">
    <property type="entry name" value="Exo84_C_2"/>
</dbReference>
<evidence type="ECO:0000256" key="2">
    <source>
        <dbReference type="ARBA" id="ARBA00022448"/>
    </source>
</evidence>
<dbReference type="GO" id="GO:0000145">
    <property type="term" value="C:exocyst"/>
    <property type="evidence" value="ECO:0007669"/>
    <property type="project" value="InterPro"/>
</dbReference>
<evidence type="ECO:0000259" key="5">
    <source>
        <dbReference type="Pfam" id="PF16528"/>
    </source>
</evidence>
<dbReference type="PANTHER" id="PTHR21426">
    <property type="entry name" value="EXOCYST COMPLEX COMPONENT 8"/>
    <property type="match status" value="1"/>
</dbReference>
<dbReference type="GO" id="GO:0006887">
    <property type="term" value="P:exocytosis"/>
    <property type="evidence" value="ECO:0007669"/>
    <property type="project" value="UniProtKB-KW"/>
</dbReference>
<dbReference type="PANTHER" id="PTHR21426:SF15">
    <property type="entry name" value="EXOCYST COMPLEX COMPONENT EXO84A"/>
    <property type="match status" value="1"/>
</dbReference>
<sequence>MGKKKDQIDTSIDQSPFITPRGSLSSSIGDAAELLEANQNLTLSDKLRVFKSSTFDPNAYVASKSRSMNEKEIRHLCAYLVDLKKASAEEMRKSVLANYSAFIRTSKEISDLEGELLSMRNLLSNQAALVHGLADGCQLGSLVTGNEDSDIDDIINEKTDISKTEKWLIGYLETLDVLLAEKRVAESMAALEEGEKMAIEITQEKTLSPSLFQALENAITEHRQKLADQLAETICQPSTRATEIRSTALALKNLGDGPRAHTLLLKSHNEKLNRNMQSLETTTSGGVGAYTASISHLVFSTISQAASDSLTLFAGEEPAYTSELVTWAVRQAEEFSLLLKKRILASIAASGGLRIASECVHVCLSHCNLLETSGMALSPVLIKHFRPFVEQALKTNLKRIEQSSAALAADDDWVLAYAPTSRNNNPGLPPVSSFSSLTSHQPKLSSSAHKFNSMVQELFEDVGPLEVLQLDGLALEGLHQVFNFYVNLLVNAMPGSAVTENLEGTGHKIVKIAETETQQIALLANAILLADELLPRAVIKLSHSTKGDDDSQRRASDKQRPPEQRELKKKLQREVDRLRDSFCRQHALELIFAEDGEPLLNAQMYLSMEQKGERPESFPSGIFQAFWEDIETGPLGPLGLQQLYLDMQFVMIFSAQGRYLSRHLHQAIKNIIGRAIDAVAATGVDPNSVLPEDEWFVEVCEIAIKMITGKSAFDDNVEENAYSPTAQA</sequence>
<keyword evidence="2" id="KW-0813">Transport</keyword>
<organism evidence="6 7">
    <name type="scientific">Trifolium subterraneum</name>
    <name type="common">Subterranean clover</name>
    <dbReference type="NCBI Taxonomy" id="3900"/>
    <lineage>
        <taxon>Eukaryota</taxon>
        <taxon>Viridiplantae</taxon>
        <taxon>Streptophyta</taxon>
        <taxon>Embryophyta</taxon>
        <taxon>Tracheophyta</taxon>
        <taxon>Spermatophyta</taxon>
        <taxon>Magnoliopsida</taxon>
        <taxon>eudicotyledons</taxon>
        <taxon>Gunneridae</taxon>
        <taxon>Pentapetalae</taxon>
        <taxon>rosids</taxon>
        <taxon>fabids</taxon>
        <taxon>Fabales</taxon>
        <taxon>Fabaceae</taxon>
        <taxon>Papilionoideae</taxon>
        <taxon>50 kb inversion clade</taxon>
        <taxon>NPAAA clade</taxon>
        <taxon>Hologalegina</taxon>
        <taxon>IRL clade</taxon>
        <taxon>Trifolieae</taxon>
        <taxon>Trifolium</taxon>
    </lineage>
</organism>
<dbReference type="AlphaFoldDB" id="A0A2Z6NLH9"/>
<feature type="region of interest" description="Disordered" evidence="4">
    <location>
        <begin position="1"/>
        <end position="23"/>
    </location>
</feature>
<dbReference type="InterPro" id="IPR016159">
    <property type="entry name" value="Cullin_repeat-like_dom_sf"/>
</dbReference>
<dbReference type="SUPFAM" id="SSF74788">
    <property type="entry name" value="Cullin repeat-like"/>
    <property type="match status" value="1"/>
</dbReference>
<evidence type="ECO:0000256" key="3">
    <source>
        <dbReference type="ARBA" id="ARBA00022483"/>
    </source>
</evidence>
<dbReference type="Pfam" id="PF16528">
    <property type="entry name" value="Exo84_C"/>
    <property type="match status" value="1"/>
</dbReference>
<dbReference type="InterPro" id="IPR032403">
    <property type="entry name" value="Exo84_C"/>
</dbReference>
<dbReference type="OrthoDB" id="642193at2759"/>
<keyword evidence="3" id="KW-0268">Exocytosis</keyword>
<evidence type="ECO:0000256" key="4">
    <source>
        <dbReference type="SAM" id="MobiDB-lite"/>
    </source>
</evidence>
<proteinExistence type="inferred from homology"/>
<name>A0A2Z6NLH9_TRISU</name>
<dbReference type="Gene3D" id="1.20.58.1220">
    <property type="entry name" value="Exo84p, C-terminal helical domain"/>
    <property type="match status" value="1"/>
</dbReference>
<evidence type="ECO:0000313" key="7">
    <source>
        <dbReference type="Proteomes" id="UP000242715"/>
    </source>
</evidence>
<dbReference type="Proteomes" id="UP000242715">
    <property type="component" value="Unassembled WGS sequence"/>
</dbReference>
<protein>
    <recommendedName>
        <fullName evidence="5">Exocyst component Exo84 C-terminal domain-containing protein</fullName>
    </recommendedName>
</protein>
<dbReference type="FunFam" id="1.20.58.1210:FF:000002">
    <property type="entry name" value="Exocyst complex component EXO84B"/>
    <property type="match status" value="1"/>
</dbReference>
<dbReference type="GO" id="GO:0006893">
    <property type="term" value="P:Golgi to plasma membrane transport"/>
    <property type="evidence" value="ECO:0007669"/>
    <property type="project" value="TreeGrafter"/>
</dbReference>
<feature type="domain" description="Exocyst component Exo84 C-terminal" evidence="5">
    <location>
        <begin position="166"/>
        <end position="377"/>
    </location>
</feature>
<reference evidence="7" key="1">
    <citation type="journal article" date="2017" name="Front. Plant Sci.">
        <title>Climate Clever Clovers: New Paradigm to Reduce the Environmental Footprint of Ruminants by Breeding Low Methanogenic Forages Utilizing Haplotype Variation.</title>
        <authorList>
            <person name="Kaur P."/>
            <person name="Appels R."/>
            <person name="Bayer P.E."/>
            <person name="Keeble-Gagnere G."/>
            <person name="Wang J."/>
            <person name="Hirakawa H."/>
            <person name="Shirasawa K."/>
            <person name="Vercoe P."/>
            <person name="Stefanova K."/>
            <person name="Durmic Z."/>
            <person name="Nichols P."/>
            <person name="Revell C."/>
            <person name="Isobe S.N."/>
            <person name="Edwards D."/>
            <person name="Erskine W."/>
        </authorList>
    </citation>
    <scope>NUCLEOTIDE SEQUENCE [LARGE SCALE GENOMIC DNA]</scope>
    <source>
        <strain evidence="7">cv. Daliak</strain>
    </source>
</reference>
<feature type="region of interest" description="Disordered" evidence="4">
    <location>
        <begin position="544"/>
        <end position="570"/>
    </location>
</feature>